<dbReference type="SUPFAM" id="SSF52058">
    <property type="entry name" value="L domain-like"/>
    <property type="match status" value="1"/>
</dbReference>
<evidence type="ECO:0000256" key="2">
    <source>
        <dbReference type="ARBA" id="ARBA00022729"/>
    </source>
</evidence>
<dbReference type="PANTHER" id="PTHR24369:SF210">
    <property type="entry name" value="CHAOPTIN-RELATED"/>
    <property type="match status" value="1"/>
</dbReference>
<keyword evidence="1" id="KW-0433">Leucine-rich repeat</keyword>
<gene>
    <name evidence="5" type="ORF">EDS130_LOCUS3839</name>
</gene>
<dbReference type="Gene3D" id="3.80.10.10">
    <property type="entry name" value="Ribonuclease Inhibitor"/>
    <property type="match status" value="2"/>
</dbReference>
<keyword evidence="3" id="KW-0677">Repeat</keyword>
<name>A0A813RHM6_ADIRI</name>
<proteinExistence type="predicted"/>
<organism evidence="5 6">
    <name type="scientific">Adineta ricciae</name>
    <name type="common">Rotifer</name>
    <dbReference type="NCBI Taxonomy" id="249248"/>
    <lineage>
        <taxon>Eukaryota</taxon>
        <taxon>Metazoa</taxon>
        <taxon>Spiralia</taxon>
        <taxon>Gnathifera</taxon>
        <taxon>Rotifera</taxon>
        <taxon>Eurotatoria</taxon>
        <taxon>Bdelloidea</taxon>
        <taxon>Adinetida</taxon>
        <taxon>Adinetidae</taxon>
        <taxon>Adineta</taxon>
    </lineage>
</organism>
<dbReference type="Pfam" id="PF13306">
    <property type="entry name" value="LRR_5"/>
    <property type="match status" value="1"/>
</dbReference>
<dbReference type="InterPro" id="IPR050541">
    <property type="entry name" value="LRR_TM_domain-containing"/>
</dbReference>
<evidence type="ECO:0000313" key="6">
    <source>
        <dbReference type="Proteomes" id="UP000663852"/>
    </source>
</evidence>
<reference evidence="5" key="1">
    <citation type="submission" date="2021-02" db="EMBL/GenBank/DDBJ databases">
        <authorList>
            <person name="Nowell W R."/>
        </authorList>
    </citation>
    <scope>NUCLEOTIDE SEQUENCE</scope>
</reference>
<dbReference type="InterPro" id="IPR032675">
    <property type="entry name" value="LRR_dom_sf"/>
</dbReference>
<dbReference type="InterPro" id="IPR026906">
    <property type="entry name" value="LRR_5"/>
</dbReference>
<dbReference type="EMBL" id="CAJNOJ010000010">
    <property type="protein sequence ID" value="CAF0781190.1"/>
    <property type="molecule type" value="Genomic_DNA"/>
</dbReference>
<evidence type="ECO:0000256" key="3">
    <source>
        <dbReference type="ARBA" id="ARBA00022737"/>
    </source>
</evidence>
<feature type="signal peptide" evidence="4">
    <location>
        <begin position="1"/>
        <end position="22"/>
    </location>
</feature>
<dbReference type="OrthoDB" id="6363818at2759"/>
<dbReference type="InterPro" id="IPR003591">
    <property type="entry name" value="Leu-rich_rpt_typical-subtyp"/>
</dbReference>
<protein>
    <submittedName>
        <fullName evidence="5">Uncharacterized protein</fullName>
    </submittedName>
</protein>
<dbReference type="SMART" id="SM00369">
    <property type="entry name" value="LRR_TYP"/>
    <property type="match status" value="5"/>
</dbReference>
<dbReference type="Proteomes" id="UP000663852">
    <property type="component" value="Unassembled WGS sequence"/>
</dbReference>
<keyword evidence="2 4" id="KW-0732">Signal</keyword>
<evidence type="ECO:0000256" key="4">
    <source>
        <dbReference type="SAM" id="SignalP"/>
    </source>
</evidence>
<dbReference type="PANTHER" id="PTHR24369">
    <property type="entry name" value="ANTIGEN BSP, PUTATIVE-RELATED"/>
    <property type="match status" value="1"/>
</dbReference>
<comment type="caution">
    <text evidence="5">The sequence shown here is derived from an EMBL/GenBank/DDBJ whole genome shotgun (WGS) entry which is preliminary data.</text>
</comment>
<sequence length="434" mass="49801">MTFSRQFQVIFFLLLICHLILQLHSEHRKSNTNTKCPHLFKTLHDCTCVRPNIIDCSSSTTLTHLPRSWTSANHNLTAFTQSITHFNLSLVSSLSFIKTNDFQGLYNLRHVLIINTGLITIQPHAFRHLPRLYELRLEFNRNLVEIKSFALSDIEHIHLLSLKSNSIHILHTEAFRNTHFVDILDLSDNPLEIIESYAFNGLKSVGTLILCSSSTCPIKQLDPYAFFGFHTCDTILLSGLQLSLYSNSFSYMTSIRLVNLSHSDISHIHSNAFQNCEHIGEIDLSSSLISTIDIHAFDQLENVSVLNLKGNLIRSFEKSIFQPLIFTIKQINLDNNPIQCDCTIEWYLEQRSDRFKLPDVCTGPVGYECLSPTELQKSQLSCYQNGNQTKKRNLCERREKDIFGKESSAYLYELNCNLFSLIIFIFANKILFLL</sequence>
<dbReference type="GO" id="GO:0005886">
    <property type="term" value="C:plasma membrane"/>
    <property type="evidence" value="ECO:0007669"/>
    <property type="project" value="TreeGrafter"/>
</dbReference>
<dbReference type="AlphaFoldDB" id="A0A813RHM6"/>
<feature type="chain" id="PRO_5032873341" evidence="4">
    <location>
        <begin position="23"/>
        <end position="434"/>
    </location>
</feature>
<evidence type="ECO:0000313" key="5">
    <source>
        <dbReference type="EMBL" id="CAF0781190.1"/>
    </source>
</evidence>
<evidence type="ECO:0000256" key="1">
    <source>
        <dbReference type="ARBA" id="ARBA00022614"/>
    </source>
</evidence>
<accession>A0A813RHM6</accession>